<keyword evidence="7" id="KW-1185">Reference proteome</keyword>
<evidence type="ECO:0000256" key="3">
    <source>
        <dbReference type="SAM" id="MobiDB-lite"/>
    </source>
</evidence>
<feature type="disulfide bond" evidence="2">
    <location>
        <begin position="682"/>
        <end position="692"/>
    </location>
</feature>
<evidence type="ECO:0000259" key="5">
    <source>
        <dbReference type="PROSITE" id="PS50287"/>
    </source>
</evidence>
<feature type="domain" description="SRCR" evidence="5">
    <location>
        <begin position="426"/>
        <end position="532"/>
    </location>
</feature>
<proteinExistence type="predicted"/>
<evidence type="ECO:0000313" key="6">
    <source>
        <dbReference type="Ensembl" id="ENSORLP00000027777.1"/>
    </source>
</evidence>
<feature type="region of interest" description="Disordered" evidence="3">
    <location>
        <begin position="899"/>
        <end position="952"/>
    </location>
</feature>
<sequence>MDGRRESKCFGRVHVNRNGLNQPVCGAGWTAENSHMVCKELSCGKLIEWTNKTDVGSGVMDDVRCSGDESSLWHCKAQHDSPLNCQQTPHVICSGSVEFRLADGPGKCAGRLDVLHGGEWKRVAKSKWNEKYSDNICQRLNCGKTTAGNHSERFFQGSGNFVSIACDQNQPDISSFISSIFYSVFSLSGSWSLSRPLVPDISECVKSEQNTPNEEAVGITCENHEVVFLKGSESCTGAVGIWQNNNTFWLSGSNETWNSEAAETLCQQMHCGRLTKFSSSSSAGDISDMIFRAYRCSGKQRSLFDCDKVELPDHNETIAQVECSGKINVSLSEGCWGKVRIFAEGKSEGVCADSWTEEMSKTLCQETSCGEAVFKARKLPSKEVVTFKSLHTVGNNSNLRESTFVKTENREMCVPAYVICGGRENVRFRPSRDKCSGVVEAFYERDWLPMSTNAAIRFGADYDFCEHQKCGTFDNPPTRLELPHDGEAITAIDCSGDGSKDAFKVCSISLTRNSILGVQQCSDWREIVLEDDGCKGEVAVYSQAGRMLVSSEGWTETEGNRLCTDLQCGKFKTKREVSGDDSFWKKTFKCPNDGKAESIWDCETESPPSLQRKKLFIECQGQSKVSLSSNCSGEVRINSSPVCNQNWDIDYSNRVCQEMNCGNAFVNTSGLPGAKSGLYVSCDQHHHVLGQCGRVEGTCQSSVSIHCYKNISFVTSEKCGGYLLVKYGKKRENVCADKETLNDDLLDTLCKKMNCEANDKPAKQANPETPRCWKKLHCPADVRDVNYCVTTQPCKTNKQVFLQCKGYIPRKTDTQTDTKKVPPTSTIVIGLGIGVVVLILIVLFVQKLIDRRNQKSRVLQQMFPDRGTDFDSEMYEEMNQPDDMEEDFRQDRLLAETEFVKGKGAQSSSSLQYDDVDEVTEAHPLTPKELTPASFRGNYGQEGASHQSGGKF</sequence>
<feature type="domain" description="SRCR" evidence="5">
    <location>
        <begin position="1"/>
        <end position="94"/>
    </location>
</feature>
<dbReference type="GeneTree" id="ENSGT00950000183145"/>
<reference evidence="6" key="2">
    <citation type="submission" date="2025-08" db="UniProtKB">
        <authorList>
            <consortium name="Ensembl"/>
        </authorList>
    </citation>
    <scope>IDENTIFICATION</scope>
    <source>
        <strain evidence="6">Hd-rR</strain>
    </source>
</reference>
<dbReference type="PROSITE" id="PS50287">
    <property type="entry name" value="SRCR_2"/>
    <property type="match status" value="7"/>
</dbReference>
<feature type="domain" description="SRCR" evidence="5">
    <location>
        <begin position="99"/>
        <end position="222"/>
    </location>
</feature>
<feature type="domain" description="SRCR" evidence="5">
    <location>
        <begin position="226"/>
        <end position="324"/>
    </location>
</feature>
<dbReference type="STRING" id="8090.ENSORLP00000027777"/>
<dbReference type="Pfam" id="PF00530">
    <property type="entry name" value="SRCR"/>
    <property type="match status" value="3"/>
</dbReference>
<dbReference type="SUPFAM" id="SSF56487">
    <property type="entry name" value="SRCR-like"/>
    <property type="match status" value="6"/>
</dbReference>
<keyword evidence="4" id="KW-1133">Transmembrane helix</keyword>
<evidence type="ECO:0000256" key="2">
    <source>
        <dbReference type="PROSITE-ProRule" id="PRU00196"/>
    </source>
</evidence>
<feature type="domain" description="SRCR" evidence="5">
    <location>
        <begin position="329"/>
        <end position="421"/>
    </location>
</feature>
<dbReference type="InParanoid" id="A0A3B3H7D8"/>
<dbReference type="Ensembl" id="ENSORLT00000034905.1">
    <property type="protein sequence ID" value="ENSORLP00000027777.1"/>
    <property type="gene ID" value="ENSORLG00000029735.1"/>
</dbReference>
<accession>A0A3B3H7D8</accession>
<feature type="disulfide bond" evidence="2">
    <location>
        <begin position="65"/>
        <end position="75"/>
    </location>
</feature>
<feature type="transmembrane region" description="Helical" evidence="4">
    <location>
        <begin position="827"/>
        <end position="845"/>
    </location>
</feature>
<comment type="caution">
    <text evidence="2">Lacks conserved residue(s) required for the propagation of feature annotation.</text>
</comment>
<keyword evidence="1 2" id="KW-1015">Disulfide bond</keyword>
<evidence type="ECO:0000313" key="7">
    <source>
        <dbReference type="Proteomes" id="UP000001038"/>
    </source>
</evidence>
<dbReference type="AlphaFoldDB" id="A0A3B3H7D8"/>
<dbReference type="Proteomes" id="UP000001038">
    <property type="component" value="Chromosome 7"/>
</dbReference>
<reference evidence="6" key="3">
    <citation type="submission" date="2025-09" db="UniProtKB">
        <authorList>
            <consortium name="Ensembl"/>
        </authorList>
    </citation>
    <scope>IDENTIFICATION</scope>
    <source>
        <strain evidence="6">Hd-rR</strain>
    </source>
</reference>
<evidence type="ECO:0000256" key="1">
    <source>
        <dbReference type="ARBA" id="ARBA00023157"/>
    </source>
</evidence>
<feature type="domain" description="SRCR" evidence="5">
    <location>
        <begin position="525"/>
        <end position="632"/>
    </location>
</feature>
<evidence type="ECO:0000256" key="4">
    <source>
        <dbReference type="SAM" id="Phobius"/>
    </source>
</evidence>
<protein>
    <recommendedName>
        <fullName evidence="5">SRCR domain-containing protein</fullName>
    </recommendedName>
</protein>
<dbReference type="PRINTS" id="PR00258">
    <property type="entry name" value="SPERACTRCPTR"/>
</dbReference>
<dbReference type="Bgee" id="ENSORLG00000029735">
    <property type="expression patterns" value="Expressed in pharyngeal gill and 1 other cell type or tissue"/>
</dbReference>
<name>A0A3B3H7D8_ORYLA</name>
<keyword evidence="4" id="KW-0812">Transmembrane</keyword>
<dbReference type="PANTHER" id="PTHR48071">
    <property type="entry name" value="SRCR DOMAIN-CONTAINING PROTEIN"/>
    <property type="match status" value="1"/>
</dbReference>
<dbReference type="GO" id="GO:0005886">
    <property type="term" value="C:plasma membrane"/>
    <property type="evidence" value="ECO:0000318"/>
    <property type="project" value="GO_Central"/>
</dbReference>
<dbReference type="InterPro" id="IPR001190">
    <property type="entry name" value="SRCR"/>
</dbReference>
<reference evidence="6 7" key="1">
    <citation type="journal article" date="2007" name="Nature">
        <title>The medaka draft genome and insights into vertebrate genome evolution.</title>
        <authorList>
            <person name="Kasahara M."/>
            <person name="Naruse K."/>
            <person name="Sasaki S."/>
            <person name="Nakatani Y."/>
            <person name="Qu W."/>
            <person name="Ahsan B."/>
            <person name="Yamada T."/>
            <person name="Nagayasu Y."/>
            <person name="Doi K."/>
            <person name="Kasai Y."/>
            <person name="Jindo T."/>
            <person name="Kobayashi D."/>
            <person name="Shimada A."/>
            <person name="Toyoda A."/>
            <person name="Kuroki Y."/>
            <person name="Fujiyama A."/>
            <person name="Sasaki T."/>
            <person name="Shimizu A."/>
            <person name="Asakawa S."/>
            <person name="Shimizu N."/>
            <person name="Hashimoto S."/>
            <person name="Yang J."/>
            <person name="Lee Y."/>
            <person name="Matsushima K."/>
            <person name="Sugano S."/>
            <person name="Sakaizumi M."/>
            <person name="Narita T."/>
            <person name="Ohishi K."/>
            <person name="Haga S."/>
            <person name="Ohta F."/>
            <person name="Nomoto H."/>
            <person name="Nogata K."/>
            <person name="Morishita T."/>
            <person name="Endo T."/>
            <person name="Shin-I T."/>
            <person name="Takeda H."/>
            <person name="Morishita S."/>
            <person name="Kohara Y."/>
        </authorList>
    </citation>
    <scope>NUCLEOTIDE SEQUENCE [LARGE SCALE GENOMIC DNA]</scope>
    <source>
        <strain evidence="6 7">Hd-rR</strain>
    </source>
</reference>
<feature type="domain" description="SRCR" evidence="5">
    <location>
        <begin position="642"/>
        <end position="708"/>
    </location>
</feature>
<dbReference type="InterPro" id="IPR036772">
    <property type="entry name" value="SRCR-like_dom_sf"/>
</dbReference>
<dbReference type="PANTHER" id="PTHR48071:SF25">
    <property type="entry name" value="SCAVENGER RECEPTOR CYSTEINE-RICH TYPE 1 PROTEIN M160-LIKE ISOFORM X1"/>
    <property type="match status" value="1"/>
</dbReference>
<organism evidence="6 7">
    <name type="scientific">Oryzias latipes</name>
    <name type="common">Japanese rice fish</name>
    <name type="synonym">Japanese killifish</name>
    <dbReference type="NCBI Taxonomy" id="8090"/>
    <lineage>
        <taxon>Eukaryota</taxon>
        <taxon>Metazoa</taxon>
        <taxon>Chordata</taxon>
        <taxon>Craniata</taxon>
        <taxon>Vertebrata</taxon>
        <taxon>Euteleostomi</taxon>
        <taxon>Actinopterygii</taxon>
        <taxon>Neopterygii</taxon>
        <taxon>Teleostei</taxon>
        <taxon>Neoteleostei</taxon>
        <taxon>Acanthomorphata</taxon>
        <taxon>Ovalentaria</taxon>
        <taxon>Atherinomorphae</taxon>
        <taxon>Beloniformes</taxon>
        <taxon>Adrianichthyidae</taxon>
        <taxon>Oryziinae</taxon>
        <taxon>Oryzias</taxon>
    </lineage>
</organism>
<keyword evidence="4" id="KW-0472">Membrane</keyword>
<feature type="disulfide bond" evidence="2">
    <location>
        <begin position="296"/>
        <end position="306"/>
    </location>
</feature>
<dbReference type="Gene3D" id="3.10.250.10">
    <property type="entry name" value="SRCR-like domain"/>
    <property type="match status" value="6"/>
</dbReference>
<dbReference type="SMART" id="SM00202">
    <property type="entry name" value="SR"/>
    <property type="match status" value="2"/>
</dbReference>